<accession>A0ACC2WH81</accession>
<evidence type="ECO:0000313" key="1">
    <source>
        <dbReference type="EMBL" id="KAJ9110554.1"/>
    </source>
</evidence>
<organism evidence="1 2">
    <name type="scientific">Naganishia adeliensis</name>
    <dbReference type="NCBI Taxonomy" id="92952"/>
    <lineage>
        <taxon>Eukaryota</taxon>
        <taxon>Fungi</taxon>
        <taxon>Dikarya</taxon>
        <taxon>Basidiomycota</taxon>
        <taxon>Agaricomycotina</taxon>
        <taxon>Tremellomycetes</taxon>
        <taxon>Filobasidiales</taxon>
        <taxon>Filobasidiaceae</taxon>
        <taxon>Naganishia</taxon>
    </lineage>
</organism>
<evidence type="ECO:0000313" key="2">
    <source>
        <dbReference type="Proteomes" id="UP001230649"/>
    </source>
</evidence>
<protein>
    <submittedName>
        <fullName evidence="1">Uncharacterized protein</fullName>
    </submittedName>
</protein>
<keyword evidence="2" id="KW-1185">Reference proteome</keyword>
<dbReference type="Proteomes" id="UP001230649">
    <property type="component" value="Unassembled WGS sequence"/>
</dbReference>
<name>A0ACC2WH81_9TREE</name>
<sequence length="517" mass="56501">MSDDFDELPDDDLFTNPASLLAIEEAVAAAERKAPTHAPQNPVAVGGKPTGKYHHTVAPASSLHLRGRGAQDDDDEEYGGPEFFADEIGNYFESEVKDVRRQGLDADVLQRGEGAKGIEAVSETAGNGQGSFSRYTSFGPASQGSINASSHKADPPNPSSARDTSINPQRQPPPGSQSLRHPNHAQKPFTRGSVNVRQLASQVGTGSKSGPQQPVGKPQRPSVSAGVTQDDIEALRQQVAQMAKEKKEVEDREKKAVQELWRYQGEVKTVRMKADEEKKHAESKFMDLQNQLSTLEETLKSERLGHRRALDTVQTDHAFKHDLEHNVPVKCKPLHPARTASPQSQQGGASPFPVDNNYAYTPSRSPTKKGAAAPGGRSTRLGSMGPPPVPDLLVSGFMTPQPLTASSRKARLSDGKKADRDTPTNSKFPGLLDTFTGDSQLPSHKKRNRRKDAEDGGRASPTPSVFEGAQVQDFDMHEETYPLVQEEEDVHMDHAQDDIIVEVNHIIFTHFYTPIWE</sequence>
<comment type="caution">
    <text evidence="1">The sequence shown here is derived from an EMBL/GenBank/DDBJ whole genome shotgun (WGS) entry which is preliminary data.</text>
</comment>
<gene>
    <name evidence="1" type="ORF">QFC20_002883</name>
</gene>
<dbReference type="EMBL" id="JASBWS010000023">
    <property type="protein sequence ID" value="KAJ9110554.1"/>
    <property type="molecule type" value="Genomic_DNA"/>
</dbReference>
<proteinExistence type="predicted"/>
<reference evidence="1" key="1">
    <citation type="submission" date="2023-04" db="EMBL/GenBank/DDBJ databases">
        <title>Draft Genome sequencing of Naganishia species isolated from polar environments using Oxford Nanopore Technology.</title>
        <authorList>
            <person name="Leo P."/>
            <person name="Venkateswaran K."/>
        </authorList>
    </citation>
    <scope>NUCLEOTIDE SEQUENCE</scope>
    <source>
        <strain evidence="1">MNA-CCFEE 5262</strain>
    </source>
</reference>